<dbReference type="EMBL" id="CAJPDR010000387">
    <property type="protein sequence ID" value="CAF9934756.1"/>
    <property type="molecule type" value="Genomic_DNA"/>
</dbReference>
<dbReference type="EC" id="2.4.2.14" evidence="3 8"/>
<proteinExistence type="inferred from homology"/>
<dbReference type="PROSITE" id="PS51278">
    <property type="entry name" value="GATASE_TYPE_2"/>
    <property type="match status" value="1"/>
</dbReference>
<keyword evidence="5 8" id="KW-0808">Transferase</keyword>
<dbReference type="CDD" id="cd06223">
    <property type="entry name" value="PRTases_typeI"/>
    <property type="match status" value="1"/>
</dbReference>
<dbReference type="GO" id="GO:0004044">
    <property type="term" value="F:amidophosphoribosyltransferase activity"/>
    <property type="evidence" value="ECO:0007669"/>
    <property type="project" value="UniProtKB-EC"/>
</dbReference>
<evidence type="ECO:0000256" key="4">
    <source>
        <dbReference type="ARBA" id="ARBA00022676"/>
    </source>
</evidence>
<feature type="binding site" evidence="10">
    <location>
        <position position="305"/>
    </location>
    <ligand>
        <name>Mg(2+)</name>
        <dbReference type="ChEBI" id="CHEBI:18420"/>
    </ligand>
</feature>
<dbReference type="Proteomes" id="UP000664203">
    <property type="component" value="Unassembled WGS sequence"/>
</dbReference>
<evidence type="ECO:0000256" key="6">
    <source>
        <dbReference type="ARBA" id="ARBA00022755"/>
    </source>
</evidence>
<gene>
    <name evidence="12" type="primary">ADE4_2</name>
    <name evidence="12" type="ORF">ALECFALPRED_006077</name>
</gene>
<feature type="binding site" evidence="10">
    <location>
        <position position="368"/>
    </location>
    <ligand>
        <name>Mg(2+)</name>
        <dbReference type="ChEBI" id="CHEBI:18420"/>
    </ligand>
</feature>
<evidence type="ECO:0000313" key="12">
    <source>
        <dbReference type="EMBL" id="CAF9934756.1"/>
    </source>
</evidence>
<comment type="cofactor">
    <cofactor evidence="10">
        <name>Mg(2+)</name>
        <dbReference type="ChEBI" id="CHEBI:18420"/>
    </cofactor>
    <text evidence="10">Binds 1 Mg(2+) ion per subunit.</text>
</comment>
<protein>
    <recommendedName>
        <fullName evidence="3 8">Amidophosphoribosyltransferase</fullName>
        <shortName evidence="8">ATase</shortName>
        <ecNumber evidence="3 8">2.4.2.14</ecNumber>
    </recommendedName>
    <alternativeName>
        <fullName evidence="8">Glutamine phosphoribosylpyrophosphate amidotransferase</fullName>
    </alternativeName>
</protein>
<feature type="domain" description="Glutamine amidotransferase type-2" evidence="11">
    <location>
        <begin position="2"/>
        <end position="243"/>
    </location>
</feature>
<organism evidence="12 13">
    <name type="scientific">Alectoria fallacina</name>
    <dbReference type="NCBI Taxonomy" id="1903189"/>
    <lineage>
        <taxon>Eukaryota</taxon>
        <taxon>Fungi</taxon>
        <taxon>Dikarya</taxon>
        <taxon>Ascomycota</taxon>
        <taxon>Pezizomycotina</taxon>
        <taxon>Lecanoromycetes</taxon>
        <taxon>OSLEUM clade</taxon>
        <taxon>Lecanoromycetidae</taxon>
        <taxon>Lecanorales</taxon>
        <taxon>Lecanorineae</taxon>
        <taxon>Parmeliaceae</taxon>
        <taxon>Alectoria</taxon>
    </lineage>
</organism>
<dbReference type="GO" id="GO:0009113">
    <property type="term" value="P:purine nucleobase biosynthetic process"/>
    <property type="evidence" value="ECO:0007669"/>
    <property type="project" value="InterPro"/>
</dbReference>
<evidence type="ECO:0000256" key="1">
    <source>
        <dbReference type="ARBA" id="ARBA00005209"/>
    </source>
</evidence>
<dbReference type="InterPro" id="IPR029057">
    <property type="entry name" value="PRTase-like"/>
</dbReference>
<dbReference type="PANTHER" id="PTHR11907">
    <property type="entry name" value="AMIDOPHOSPHORIBOSYLTRANSFERASE"/>
    <property type="match status" value="1"/>
</dbReference>
<keyword evidence="4 8" id="KW-0328">Glycosyltransferase</keyword>
<dbReference type="UniPathway" id="UPA00074">
    <property type="reaction ID" value="UER00124"/>
</dbReference>
<evidence type="ECO:0000256" key="10">
    <source>
        <dbReference type="PIRSR" id="PIRSR000485-2"/>
    </source>
</evidence>
<evidence type="ECO:0000256" key="8">
    <source>
        <dbReference type="PIRNR" id="PIRNR000485"/>
    </source>
</evidence>
<name>A0A8H3G1Z2_9LECA</name>
<dbReference type="InterPro" id="IPR005854">
    <property type="entry name" value="PurF"/>
</dbReference>
<evidence type="ECO:0000256" key="5">
    <source>
        <dbReference type="ARBA" id="ARBA00022679"/>
    </source>
</evidence>
<evidence type="ECO:0000256" key="2">
    <source>
        <dbReference type="ARBA" id="ARBA00010138"/>
    </source>
</evidence>
<dbReference type="SUPFAM" id="SSF53271">
    <property type="entry name" value="PRTase-like"/>
    <property type="match status" value="1"/>
</dbReference>
<comment type="similarity">
    <text evidence="2 8">In the C-terminal section; belongs to the purine/pyrimidine phosphoribosyltransferase family.</text>
</comment>
<keyword evidence="7" id="KW-0315">Glutamine amidotransferase</keyword>
<evidence type="ECO:0000256" key="3">
    <source>
        <dbReference type="ARBA" id="ARBA00011941"/>
    </source>
</evidence>
<dbReference type="GO" id="GO:0006189">
    <property type="term" value="P:'de novo' IMP biosynthetic process"/>
    <property type="evidence" value="ECO:0007669"/>
    <property type="project" value="UniProtKB-UniPathway"/>
</dbReference>
<dbReference type="GO" id="GO:0046872">
    <property type="term" value="F:metal ion binding"/>
    <property type="evidence" value="ECO:0007669"/>
    <property type="project" value="UniProtKB-KW"/>
</dbReference>
<dbReference type="Pfam" id="PF13522">
    <property type="entry name" value="GATase_6"/>
    <property type="match status" value="1"/>
</dbReference>
<dbReference type="InterPro" id="IPR029055">
    <property type="entry name" value="Ntn_hydrolases_N"/>
</dbReference>
<sequence>MCGIIGILHAQPSEISVASELHEALHLLQHRGQDACGIATCGPRRKIYQCKGNGLASKVFGDDGARVADLPGWMGIGHLRYPSAGSSANAEAQPFYVKSPYGICFAHNRNLINTTKLREFLDLEAHRHINSESDSELMLNVMANELNETGKTRVNDKDIFAALRKMYERCEGGWACTAMLAGFGLMEFRDSYGIRPLVLGSRLSDKRSGRDYMMASESIALKRLRYENIVDVLPGQPVVVQRGHEPVFFEIQIQKAYSPDIFIRLCISITHSRKNMGSKLASTIRSTLLPSELASIDVVIPIPETAIESAHIVSEILEKPFAQGFCKNRYVFRTFIMPSQGTREKGVRRKLNAMEEEFAGRNVLLVDDSIVRGTTSREIVLMAREAGAKRVFFASCAPPITNAHIYGIDLASSSELVAHHRSADEIAEYIGADKVIYQNLDDLKAACAEAVVKDAKPRNFLDFEVGIFCGKYVTPVDDAYLVHLEQVRGESRKFKVMESAREAVANGSANYEEIEMATNVVEVNGDGQLVPALPSAQSVVGVNEKRLVNGDDSRLRKHRDEEFALSPTLSQDVSLHNLNDVPCT</sequence>
<dbReference type="AlphaFoldDB" id="A0A8H3G1Z2"/>
<feature type="binding site" evidence="10">
    <location>
        <position position="367"/>
    </location>
    <ligand>
        <name>Mg(2+)</name>
        <dbReference type="ChEBI" id="CHEBI:18420"/>
    </ligand>
</feature>
<comment type="catalytic activity">
    <reaction evidence="8">
        <text>5-phospho-beta-D-ribosylamine + L-glutamate + diphosphate = 5-phospho-alpha-D-ribose 1-diphosphate + L-glutamine + H2O</text>
        <dbReference type="Rhea" id="RHEA:14905"/>
        <dbReference type="ChEBI" id="CHEBI:15377"/>
        <dbReference type="ChEBI" id="CHEBI:29985"/>
        <dbReference type="ChEBI" id="CHEBI:33019"/>
        <dbReference type="ChEBI" id="CHEBI:58017"/>
        <dbReference type="ChEBI" id="CHEBI:58359"/>
        <dbReference type="ChEBI" id="CHEBI:58681"/>
        <dbReference type="EC" id="2.4.2.14"/>
    </reaction>
</comment>
<comment type="caution">
    <text evidence="12">The sequence shown here is derived from an EMBL/GenBank/DDBJ whole genome shotgun (WGS) entry which is preliminary data.</text>
</comment>
<dbReference type="PIRSF" id="PIRSF000485">
    <property type="entry name" value="Amd_phspho_trans"/>
    <property type="match status" value="1"/>
</dbReference>
<dbReference type="InterPro" id="IPR017932">
    <property type="entry name" value="GATase_2_dom"/>
</dbReference>
<keyword evidence="13" id="KW-1185">Reference proteome</keyword>
<dbReference type="InterPro" id="IPR000836">
    <property type="entry name" value="PRTase_dom"/>
</dbReference>
<accession>A0A8H3G1Z2</accession>
<comment type="pathway">
    <text evidence="1 8">Purine metabolism; IMP biosynthesis via de novo pathway; N(1)-(5-phospho-D-ribosyl)glycinamide from 5-phospho-alpha-D-ribose 1-diphosphate: step 1/2.</text>
</comment>
<evidence type="ECO:0000259" key="11">
    <source>
        <dbReference type="PROSITE" id="PS51278"/>
    </source>
</evidence>
<evidence type="ECO:0000256" key="9">
    <source>
        <dbReference type="PIRSR" id="PIRSR000485-1"/>
    </source>
</evidence>
<feature type="active site" description="Nucleophile" evidence="9">
    <location>
        <position position="2"/>
    </location>
</feature>
<keyword evidence="6 8" id="KW-0658">Purine biosynthesis</keyword>
<keyword evidence="10" id="KW-0479">Metal-binding</keyword>
<evidence type="ECO:0000256" key="7">
    <source>
        <dbReference type="ARBA" id="ARBA00022962"/>
    </source>
</evidence>
<evidence type="ECO:0000313" key="13">
    <source>
        <dbReference type="Proteomes" id="UP000664203"/>
    </source>
</evidence>
<dbReference type="OrthoDB" id="191723at2759"/>
<dbReference type="Gene3D" id="3.40.50.2020">
    <property type="match status" value="1"/>
</dbReference>
<dbReference type="Gene3D" id="3.60.20.10">
    <property type="entry name" value="Glutamine Phosphoribosylpyrophosphate, subunit 1, domain 1"/>
    <property type="match status" value="1"/>
</dbReference>
<reference evidence="12" key="1">
    <citation type="submission" date="2021-03" db="EMBL/GenBank/DDBJ databases">
        <authorList>
            <person name="Tagirdzhanova G."/>
        </authorList>
    </citation>
    <scope>NUCLEOTIDE SEQUENCE</scope>
</reference>
<dbReference type="SUPFAM" id="SSF56235">
    <property type="entry name" value="N-terminal nucleophile aminohydrolases (Ntn hydrolases)"/>
    <property type="match status" value="1"/>
</dbReference>
<keyword evidence="10" id="KW-0460">Magnesium</keyword>